<dbReference type="RefSeq" id="WP_341373074.1">
    <property type="nucleotide sequence ID" value="NZ_JBBUTF010000004.1"/>
</dbReference>
<keyword evidence="2" id="KW-0238">DNA-binding</keyword>
<name>A0ABU9B809_9BURK</name>
<dbReference type="InterPro" id="IPR000792">
    <property type="entry name" value="Tscrpt_reg_LuxR_C"/>
</dbReference>
<dbReference type="InterPro" id="IPR058245">
    <property type="entry name" value="NreC/VraR/RcsB-like_REC"/>
</dbReference>
<keyword evidence="1 3" id="KW-0597">Phosphoprotein</keyword>
<dbReference type="Pfam" id="PF00072">
    <property type="entry name" value="Response_reg"/>
    <property type="match status" value="1"/>
</dbReference>
<evidence type="ECO:0000259" key="5">
    <source>
        <dbReference type="PROSITE" id="PS50110"/>
    </source>
</evidence>
<dbReference type="Gene3D" id="3.40.50.2300">
    <property type="match status" value="1"/>
</dbReference>
<feature type="modified residue" description="4-aspartylphosphate" evidence="3">
    <location>
        <position position="54"/>
    </location>
</feature>
<evidence type="ECO:0000256" key="2">
    <source>
        <dbReference type="ARBA" id="ARBA00023125"/>
    </source>
</evidence>
<dbReference type="PANTHER" id="PTHR43214">
    <property type="entry name" value="TWO-COMPONENT RESPONSE REGULATOR"/>
    <property type="match status" value="1"/>
</dbReference>
<dbReference type="InterPro" id="IPR039420">
    <property type="entry name" value="WalR-like"/>
</dbReference>
<reference evidence="6 7" key="1">
    <citation type="submission" date="2024-04" db="EMBL/GenBank/DDBJ databases">
        <title>Novel species of the genus Ideonella isolated from streams.</title>
        <authorList>
            <person name="Lu H."/>
        </authorList>
    </citation>
    <scope>NUCLEOTIDE SEQUENCE [LARGE SCALE GENOMIC DNA]</scope>
    <source>
        <strain evidence="6 7">BYS139W</strain>
    </source>
</reference>
<evidence type="ECO:0000256" key="1">
    <source>
        <dbReference type="ARBA" id="ARBA00022553"/>
    </source>
</evidence>
<dbReference type="InterPro" id="IPR011006">
    <property type="entry name" value="CheY-like_superfamily"/>
</dbReference>
<dbReference type="SUPFAM" id="SSF46894">
    <property type="entry name" value="C-terminal effector domain of the bipartite response regulators"/>
    <property type="match status" value="1"/>
</dbReference>
<dbReference type="CDD" id="cd06170">
    <property type="entry name" value="LuxR_C_like"/>
    <property type="match status" value="1"/>
</dbReference>
<evidence type="ECO:0000313" key="7">
    <source>
        <dbReference type="Proteomes" id="UP001368500"/>
    </source>
</evidence>
<protein>
    <submittedName>
        <fullName evidence="6">Response regulator transcription factor</fullName>
    </submittedName>
</protein>
<gene>
    <name evidence="6" type="ORF">AACH11_04850</name>
</gene>
<dbReference type="Proteomes" id="UP001368500">
    <property type="component" value="Unassembled WGS sequence"/>
</dbReference>
<dbReference type="PROSITE" id="PS50110">
    <property type="entry name" value="RESPONSE_REGULATORY"/>
    <property type="match status" value="1"/>
</dbReference>
<proteinExistence type="predicted"/>
<evidence type="ECO:0000256" key="3">
    <source>
        <dbReference type="PROSITE-ProRule" id="PRU00169"/>
    </source>
</evidence>
<sequence>MIKVLLLDDHAVVRAGYRRWIDETPDLRVVAEAATSAQACEAVRDQSIDVAVVDLALREDSGLEVIRRIRARSPRTRMLVFTMFDHAAHALQALRLGAHGYLTKDHEPQAVLQALRHIAAGGRVFSPAVLQSWATDSAGQGLNPLSVLTPREFEVLRLATDGLATRTIADALHVSEKTVHNTLSLVRQKLNTRSDFALMRLVAEHGLVPPQG</sequence>
<feature type="domain" description="Response regulatory" evidence="5">
    <location>
        <begin position="3"/>
        <end position="119"/>
    </location>
</feature>
<keyword evidence="7" id="KW-1185">Reference proteome</keyword>
<dbReference type="InterPro" id="IPR001789">
    <property type="entry name" value="Sig_transdc_resp-reg_receiver"/>
</dbReference>
<evidence type="ECO:0000259" key="4">
    <source>
        <dbReference type="PROSITE" id="PS50043"/>
    </source>
</evidence>
<dbReference type="CDD" id="cd17535">
    <property type="entry name" value="REC_NarL-like"/>
    <property type="match status" value="1"/>
</dbReference>
<dbReference type="Pfam" id="PF00196">
    <property type="entry name" value="GerE"/>
    <property type="match status" value="1"/>
</dbReference>
<evidence type="ECO:0000313" key="6">
    <source>
        <dbReference type="EMBL" id="MEK8025289.1"/>
    </source>
</evidence>
<dbReference type="PROSITE" id="PS50043">
    <property type="entry name" value="HTH_LUXR_2"/>
    <property type="match status" value="1"/>
</dbReference>
<dbReference type="SUPFAM" id="SSF52172">
    <property type="entry name" value="CheY-like"/>
    <property type="match status" value="1"/>
</dbReference>
<comment type="caution">
    <text evidence="6">The sequence shown here is derived from an EMBL/GenBank/DDBJ whole genome shotgun (WGS) entry which is preliminary data.</text>
</comment>
<dbReference type="SMART" id="SM00448">
    <property type="entry name" value="REC"/>
    <property type="match status" value="1"/>
</dbReference>
<dbReference type="SMART" id="SM00421">
    <property type="entry name" value="HTH_LUXR"/>
    <property type="match status" value="1"/>
</dbReference>
<dbReference type="PANTHER" id="PTHR43214:SF43">
    <property type="entry name" value="TWO-COMPONENT RESPONSE REGULATOR"/>
    <property type="match status" value="1"/>
</dbReference>
<feature type="domain" description="HTH luxR-type" evidence="4">
    <location>
        <begin position="141"/>
        <end position="206"/>
    </location>
</feature>
<organism evidence="6 7">
    <name type="scientific">Pseudaquabacterium rugosum</name>
    <dbReference type="NCBI Taxonomy" id="2984194"/>
    <lineage>
        <taxon>Bacteria</taxon>
        <taxon>Pseudomonadati</taxon>
        <taxon>Pseudomonadota</taxon>
        <taxon>Betaproteobacteria</taxon>
        <taxon>Burkholderiales</taxon>
        <taxon>Sphaerotilaceae</taxon>
        <taxon>Pseudaquabacterium</taxon>
    </lineage>
</organism>
<dbReference type="EMBL" id="JBBUTF010000004">
    <property type="protein sequence ID" value="MEK8025289.1"/>
    <property type="molecule type" value="Genomic_DNA"/>
</dbReference>
<dbReference type="InterPro" id="IPR016032">
    <property type="entry name" value="Sig_transdc_resp-reg_C-effctor"/>
</dbReference>
<dbReference type="PRINTS" id="PR00038">
    <property type="entry name" value="HTHLUXR"/>
</dbReference>
<accession>A0ABU9B809</accession>